<sequence>MRHESRTDCKYDQNGPKTELCQNCLILGHRLTEREAEELERLVGCGRVILFVCNLCVDGGDRQSELRDEPEMSRQQMPAS</sequence>
<feature type="compositionally biased region" description="Basic and acidic residues" evidence="1">
    <location>
        <begin position="60"/>
        <end position="72"/>
    </location>
</feature>
<evidence type="ECO:0000313" key="2">
    <source>
        <dbReference type="EMBL" id="KAG0586554.1"/>
    </source>
</evidence>
<dbReference type="Proteomes" id="UP000822688">
    <property type="component" value="Chromosome 2"/>
</dbReference>
<name>A0A8T0IS54_CERPU</name>
<dbReference type="EMBL" id="CM026422">
    <property type="protein sequence ID" value="KAG0586554.1"/>
    <property type="molecule type" value="Genomic_DNA"/>
</dbReference>
<evidence type="ECO:0000313" key="3">
    <source>
        <dbReference type="Proteomes" id="UP000822688"/>
    </source>
</evidence>
<evidence type="ECO:0000256" key="1">
    <source>
        <dbReference type="SAM" id="MobiDB-lite"/>
    </source>
</evidence>
<proteinExistence type="predicted"/>
<feature type="region of interest" description="Disordered" evidence="1">
    <location>
        <begin position="60"/>
        <end position="80"/>
    </location>
</feature>
<organism evidence="2 3">
    <name type="scientific">Ceratodon purpureus</name>
    <name type="common">Fire moss</name>
    <name type="synonym">Dicranum purpureum</name>
    <dbReference type="NCBI Taxonomy" id="3225"/>
    <lineage>
        <taxon>Eukaryota</taxon>
        <taxon>Viridiplantae</taxon>
        <taxon>Streptophyta</taxon>
        <taxon>Embryophyta</taxon>
        <taxon>Bryophyta</taxon>
        <taxon>Bryophytina</taxon>
        <taxon>Bryopsida</taxon>
        <taxon>Dicranidae</taxon>
        <taxon>Pseudoditrichales</taxon>
        <taxon>Ditrichaceae</taxon>
        <taxon>Ceratodon</taxon>
    </lineage>
</organism>
<keyword evidence="3" id="KW-1185">Reference proteome</keyword>
<accession>A0A8T0IS54</accession>
<dbReference type="AlphaFoldDB" id="A0A8T0IS54"/>
<reference evidence="2" key="1">
    <citation type="submission" date="2020-06" db="EMBL/GenBank/DDBJ databases">
        <title>WGS assembly of Ceratodon purpureus strain R40.</title>
        <authorList>
            <person name="Carey S.B."/>
            <person name="Jenkins J."/>
            <person name="Shu S."/>
            <person name="Lovell J.T."/>
            <person name="Sreedasyam A."/>
            <person name="Maumus F."/>
            <person name="Tiley G.P."/>
            <person name="Fernandez-Pozo N."/>
            <person name="Barry K."/>
            <person name="Chen C."/>
            <person name="Wang M."/>
            <person name="Lipzen A."/>
            <person name="Daum C."/>
            <person name="Saski C.A."/>
            <person name="Payton A.C."/>
            <person name="Mcbreen J.C."/>
            <person name="Conrad R.E."/>
            <person name="Kollar L.M."/>
            <person name="Olsson S."/>
            <person name="Huttunen S."/>
            <person name="Landis J.B."/>
            <person name="Wickett N.J."/>
            <person name="Johnson M.G."/>
            <person name="Rensing S.A."/>
            <person name="Grimwood J."/>
            <person name="Schmutz J."/>
            <person name="Mcdaniel S.F."/>
        </authorList>
    </citation>
    <scope>NUCLEOTIDE SEQUENCE</scope>
    <source>
        <strain evidence="2">R40</strain>
    </source>
</reference>
<protein>
    <submittedName>
        <fullName evidence="2">Uncharacterized protein</fullName>
    </submittedName>
</protein>
<gene>
    <name evidence="2" type="ORF">KC19_2G099600</name>
</gene>
<comment type="caution">
    <text evidence="2">The sequence shown here is derived from an EMBL/GenBank/DDBJ whole genome shotgun (WGS) entry which is preliminary data.</text>
</comment>